<reference evidence="1 2" key="1">
    <citation type="journal article" date="2017" name="Sci. Rep.">
        <title>Characterization and diversity of phages infecting Aeromonas salmonicida subsp. salmonicida.</title>
        <authorList>
            <person name="Vincent A.T."/>
            <person name="Paquet V.E."/>
            <person name="Bernatchez A."/>
            <person name="Tremblay D.M."/>
            <person name="Moineau S."/>
            <person name="Charette S.J."/>
        </authorList>
    </citation>
    <scope>NUCLEOTIDE SEQUENCE [LARGE SCALE GENOMIC DNA]</scope>
</reference>
<name>A0A219YCX7_9CAUD</name>
<evidence type="ECO:0000313" key="2">
    <source>
        <dbReference type="Proteomes" id="UP000225215"/>
    </source>
</evidence>
<proteinExistence type="predicted"/>
<evidence type="ECO:0000313" key="1">
    <source>
        <dbReference type="EMBL" id="APU01563.1"/>
    </source>
</evidence>
<dbReference type="Proteomes" id="UP000225215">
    <property type="component" value="Segment"/>
</dbReference>
<dbReference type="EMBL" id="KY290955">
    <property type="protein sequence ID" value="APU01563.1"/>
    <property type="molecule type" value="Genomic_DNA"/>
</dbReference>
<protein>
    <submittedName>
        <fullName evidence="1">Uncharacterized protein</fullName>
    </submittedName>
</protein>
<sequence length="68" mass="8296">MKHFSTNQGIEFSPMDLEDQAYLLDNVMMMLDMIEFQLESHPDPVYKHWHSLYKTRYDEICKKVELKR</sequence>
<accession>A0A219YCX7</accession>
<organism evidence="1 2">
    <name type="scientific">Aeromonas phage 65.2</name>
    <dbReference type="NCBI Taxonomy" id="1932896"/>
    <lineage>
        <taxon>Viruses</taxon>
        <taxon>Duplodnaviria</taxon>
        <taxon>Heunggongvirae</taxon>
        <taxon>Uroviricota</taxon>
        <taxon>Caudoviricetes</taxon>
        <taxon>Pantevenvirales</taxon>
        <taxon>Straboviridae</taxon>
        <taxon>Emmerichvirinae</taxon>
        <taxon>Ishigurovirus</taxon>
        <taxon>Ishigurovirus osborne</taxon>
    </lineage>
</organism>